<gene>
    <name evidence="1" type="ORF">TOPH_04929</name>
</gene>
<evidence type="ECO:0000313" key="2">
    <source>
        <dbReference type="Proteomes" id="UP000036947"/>
    </source>
</evidence>
<comment type="caution">
    <text evidence="1">The sequence shown here is derived from an EMBL/GenBank/DDBJ whole genome shotgun (WGS) entry which is preliminary data.</text>
</comment>
<evidence type="ECO:0000313" key="1">
    <source>
        <dbReference type="EMBL" id="KND90483.1"/>
    </source>
</evidence>
<organism evidence="1 2">
    <name type="scientific">Tolypocladium ophioglossoides (strain CBS 100239)</name>
    <name type="common">Snaketongue truffleclub</name>
    <name type="synonym">Elaphocordyceps ophioglossoides</name>
    <dbReference type="NCBI Taxonomy" id="1163406"/>
    <lineage>
        <taxon>Eukaryota</taxon>
        <taxon>Fungi</taxon>
        <taxon>Dikarya</taxon>
        <taxon>Ascomycota</taxon>
        <taxon>Pezizomycotina</taxon>
        <taxon>Sordariomycetes</taxon>
        <taxon>Hypocreomycetidae</taxon>
        <taxon>Hypocreales</taxon>
        <taxon>Ophiocordycipitaceae</taxon>
        <taxon>Tolypocladium</taxon>
    </lineage>
</organism>
<name>A0A0L0N8L4_TOLOC</name>
<reference evidence="1 2" key="1">
    <citation type="journal article" date="2015" name="BMC Genomics">
        <title>The genome of the truffle-parasite Tolypocladium ophioglossoides and the evolution of antifungal peptaibiotics.</title>
        <authorList>
            <person name="Quandt C.A."/>
            <person name="Bushley K.E."/>
            <person name="Spatafora J.W."/>
        </authorList>
    </citation>
    <scope>NUCLEOTIDE SEQUENCE [LARGE SCALE GENOMIC DNA]</scope>
    <source>
        <strain evidence="1 2">CBS 100239</strain>
    </source>
</reference>
<accession>A0A0L0N8L4</accession>
<proteinExistence type="predicted"/>
<dbReference type="AlphaFoldDB" id="A0A0L0N8L4"/>
<dbReference type="Proteomes" id="UP000036947">
    <property type="component" value="Unassembled WGS sequence"/>
</dbReference>
<sequence>MKPKAQHGGADRLTKNKAHVPHSITASVIPWLRGAATADTVDLGPPHPPKEEAITAFTHLLLELKRKLVHLRHDYQKHEPEYFAAVDHLNDHQLAGFGPGDLVSVRVASSAYGVHLFGKVHIPAMPESGPAYIHFRAFIAGAEEPPTLHSVHTEDKLEAGGGRTYRAIFTRDDELKWFDT</sequence>
<dbReference type="EMBL" id="LFRF01000013">
    <property type="protein sequence ID" value="KND90483.1"/>
    <property type="molecule type" value="Genomic_DNA"/>
</dbReference>
<dbReference type="OrthoDB" id="3344950at2759"/>
<protein>
    <submittedName>
        <fullName evidence="1">Uncharacterized protein</fullName>
    </submittedName>
</protein>
<keyword evidence="2" id="KW-1185">Reference proteome</keyword>